<sequence>MMDNLTDIQKKYIFFFFIGIFTFYLSGYVLRGFHPPQNIYLMLLIYGILFGIGILFSKERSSVFVVNAFVISFVALLLISAGFFAWSAYGHMNSKSISADLLDYTPEDFVTITEEELNDYPALKETIETQRYVKASPGEWRQTIEFLEEKGSYEIKVGNEYYRISFATA</sequence>
<organism evidence="2 3">
    <name type="scientific">Methanococcoides cohabitans</name>
    <dbReference type="NCBI Taxonomy" id="3136559"/>
    <lineage>
        <taxon>Archaea</taxon>
        <taxon>Methanobacteriati</taxon>
        <taxon>Methanobacteriota</taxon>
        <taxon>Stenosarchaea group</taxon>
        <taxon>Methanomicrobia</taxon>
        <taxon>Methanosarcinales</taxon>
        <taxon>Methanosarcinaceae</taxon>
        <taxon>Methanococcoides</taxon>
    </lineage>
</organism>
<keyword evidence="3" id="KW-1185">Reference proteome</keyword>
<feature type="transmembrane region" description="Helical" evidence="1">
    <location>
        <begin position="12"/>
        <end position="33"/>
    </location>
</feature>
<gene>
    <name evidence="2" type="ORF">WOA13_03250</name>
</gene>
<evidence type="ECO:0000313" key="2">
    <source>
        <dbReference type="EMBL" id="MEL4304858.1"/>
    </source>
</evidence>
<name>A0ABU9KSS6_9EURY</name>
<evidence type="ECO:0000256" key="1">
    <source>
        <dbReference type="SAM" id="Phobius"/>
    </source>
</evidence>
<keyword evidence="1" id="KW-1133">Transmembrane helix</keyword>
<accession>A0ABU9KSS6</accession>
<dbReference type="RefSeq" id="WP_342126558.1">
    <property type="nucleotide sequence ID" value="NZ_JBCAUS010000002.1"/>
</dbReference>
<keyword evidence="1" id="KW-0812">Transmembrane</keyword>
<dbReference type="EMBL" id="JBCAUS010000002">
    <property type="protein sequence ID" value="MEL4304858.1"/>
    <property type="molecule type" value="Genomic_DNA"/>
</dbReference>
<dbReference type="Proteomes" id="UP001396646">
    <property type="component" value="Unassembled WGS sequence"/>
</dbReference>
<feature type="transmembrane region" description="Helical" evidence="1">
    <location>
        <begin position="39"/>
        <end position="57"/>
    </location>
</feature>
<evidence type="ECO:0000313" key="3">
    <source>
        <dbReference type="Proteomes" id="UP001396646"/>
    </source>
</evidence>
<proteinExistence type="predicted"/>
<feature type="transmembrane region" description="Helical" evidence="1">
    <location>
        <begin position="64"/>
        <end position="89"/>
    </location>
</feature>
<reference evidence="2 3" key="1">
    <citation type="submission" date="2024-04" db="EMBL/GenBank/DDBJ databases">
        <title>Methanococcoides sp. LMO-2.</title>
        <authorList>
            <person name="Liang L."/>
        </authorList>
    </citation>
    <scope>NUCLEOTIDE SEQUENCE [LARGE SCALE GENOMIC DNA]</scope>
    <source>
        <strain evidence="2 3">LMO-2</strain>
    </source>
</reference>
<keyword evidence="1" id="KW-0472">Membrane</keyword>
<comment type="caution">
    <text evidence="2">The sequence shown here is derived from an EMBL/GenBank/DDBJ whole genome shotgun (WGS) entry which is preliminary data.</text>
</comment>
<protein>
    <submittedName>
        <fullName evidence="2">Uncharacterized protein</fullName>
    </submittedName>
</protein>